<dbReference type="Proteomes" id="UP000190092">
    <property type="component" value="Unassembled WGS sequence"/>
</dbReference>
<feature type="transmembrane region" description="Helical" evidence="1">
    <location>
        <begin position="180"/>
        <end position="202"/>
    </location>
</feature>
<dbReference type="InterPro" id="IPR025333">
    <property type="entry name" value="DUF4239"/>
</dbReference>
<keyword evidence="1" id="KW-0472">Membrane</keyword>
<evidence type="ECO:0000313" key="3">
    <source>
        <dbReference type="Proteomes" id="UP000190092"/>
    </source>
</evidence>
<dbReference type="STRING" id="225324.SAMN02745126_03309"/>
<dbReference type="RefSeq" id="WP_085934995.1">
    <property type="nucleotide sequence ID" value="NZ_FUWJ01000003.1"/>
</dbReference>
<reference evidence="3" key="1">
    <citation type="submission" date="2017-02" db="EMBL/GenBank/DDBJ databases">
        <authorList>
            <person name="Varghese N."/>
            <person name="Submissions S."/>
        </authorList>
    </citation>
    <scope>NUCLEOTIDE SEQUENCE [LARGE SCALE GENOMIC DNA]</scope>
    <source>
        <strain evidence="3">ATCC 27094</strain>
    </source>
</reference>
<gene>
    <name evidence="2" type="ORF">SAMN02745126_03309</name>
</gene>
<feature type="transmembrane region" description="Helical" evidence="1">
    <location>
        <begin position="42"/>
        <end position="65"/>
    </location>
</feature>
<feature type="transmembrane region" description="Helical" evidence="1">
    <location>
        <begin position="208"/>
        <end position="228"/>
    </location>
</feature>
<name>A0A1T4QLV0_9HYPH</name>
<evidence type="ECO:0000256" key="1">
    <source>
        <dbReference type="SAM" id="Phobius"/>
    </source>
</evidence>
<dbReference type="AlphaFoldDB" id="A0A1T4QLV0"/>
<proteinExistence type="predicted"/>
<sequence length="258" mass="28063">MLDLNSYPLWLILLVSTAAIAAAAEAGRQYGLRNAARGGGGLGALEGAVLGLLTLMISFTFAMALSRFDGRRQSVVDEANAIGTAGLRARLLPAPINADSVALIKDYLQIRVEGARNNWSDLERDAAIARSGVLQEKLWQLAKQAQARDAGMVPTGLYLQSLNEMFDNHEKRLAMFRDHVPNIVLLALYGFALVGLALAGYSDGLDKRLIRLPIHMMGILVSLAIILIQDLDRSTTGFLRVDLRPLTDTVDTFANFKD</sequence>
<accession>A0A1T4QLV0</accession>
<dbReference type="OrthoDB" id="272864at2"/>
<evidence type="ECO:0008006" key="4">
    <source>
        <dbReference type="Google" id="ProtNLM"/>
    </source>
</evidence>
<keyword evidence="1" id="KW-0812">Transmembrane</keyword>
<keyword evidence="3" id="KW-1185">Reference proteome</keyword>
<keyword evidence="1" id="KW-1133">Transmembrane helix</keyword>
<dbReference type="Pfam" id="PF14023">
    <property type="entry name" value="Bestrophin-like"/>
    <property type="match status" value="1"/>
</dbReference>
<organism evidence="2 3">
    <name type="scientific">Enhydrobacter aerosaccus</name>
    <dbReference type="NCBI Taxonomy" id="225324"/>
    <lineage>
        <taxon>Bacteria</taxon>
        <taxon>Pseudomonadati</taxon>
        <taxon>Pseudomonadota</taxon>
        <taxon>Alphaproteobacteria</taxon>
        <taxon>Hyphomicrobiales</taxon>
        <taxon>Enhydrobacter</taxon>
    </lineage>
</organism>
<evidence type="ECO:0000313" key="2">
    <source>
        <dbReference type="EMBL" id="SKA04712.1"/>
    </source>
</evidence>
<dbReference type="EMBL" id="FUWJ01000003">
    <property type="protein sequence ID" value="SKA04712.1"/>
    <property type="molecule type" value="Genomic_DNA"/>
</dbReference>
<protein>
    <recommendedName>
        <fullName evidence="4">DUF4239 domain-containing protein</fullName>
    </recommendedName>
</protein>